<keyword evidence="3" id="KW-0418">Kinase</keyword>
<gene>
    <name evidence="3" type="ORF">TAT_000164300</name>
    <name evidence="4" type="ORF">TAV_000164500</name>
</gene>
<dbReference type="VEuPathDB" id="PiroplasmaDB:TA13640"/>
<keyword evidence="3" id="KW-0808">Transferase</keyword>
<dbReference type="InterPro" id="IPR015877">
    <property type="entry name" value="MAT1_centre"/>
</dbReference>
<sequence length="236" mass="27622">MLVFSPFNPEFSVASQGSYTQCAICRCHLTRHSFAPYDMSSFYYENYKEARKRVLQVYNDTRSNFKNTPEYNKYLEDCESINESRLKSIEQELRNYERNNSLRISRNIENQKSEHKKLIRSIVEKENNFYELVDKGAPFNLWKVDEFIHPLKKSCPNYFTDETTVVSTSDSKPLNAAIRNDSDIPRKVFTNRIELMESDVAGGYSKGSKICLMLILEIVFEKCKSQLDALLLWNII</sequence>
<dbReference type="Pfam" id="PF06391">
    <property type="entry name" value="MAT1"/>
    <property type="match status" value="1"/>
</dbReference>
<evidence type="ECO:0000313" key="3">
    <source>
        <dbReference type="EMBL" id="SVP90931.1"/>
    </source>
</evidence>
<reference evidence="3" key="1">
    <citation type="submission" date="2018-07" db="EMBL/GenBank/DDBJ databases">
        <authorList>
            <person name="Quirk P.G."/>
            <person name="Krulwich T.A."/>
        </authorList>
    </citation>
    <scope>NUCLEOTIDE SEQUENCE</scope>
    <source>
        <strain evidence="3">Anand</strain>
    </source>
</reference>
<evidence type="ECO:0000256" key="1">
    <source>
        <dbReference type="SAM" id="Coils"/>
    </source>
</evidence>
<feature type="domain" description="MAT1 centre" evidence="2">
    <location>
        <begin position="50"/>
        <end position="122"/>
    </location>
</feature>
<proteinExistence type="predicted"/>
<dbReference type="GO" id="GO:0016301">
    <property type="term" value="F:kinase activity"/>
    <property type="evidence" value="ECO:0007669"/>
    <property type="project" value="UniProtKB-KW"/>
</dbReference>
<evidence type="ECO:0000259" key="2">
    <source>
        <dbReference type="Pfam" id="PF06391"/>
    </source>
</evidence>
<keyword evidence="1" id="KW-0175">Coiled coil</keyword>
<organism evidence="3">
    <name type="scientific">Theileria annulata</name>
    <dbReference type="NCBI Taxonomy" id="5874"/>
    <lineage>
        <taxon>Eukaryota</taxon>
        <taxon>Sar</taxon>
        <taxon>Alveolata</taxon>
        <taxon>Apicomplexa</taxon>
        <taxon>Aconoidasida</taxon>
        <taxon>Piroplasmida</taxon>
        <taxon>Theileriidae</taxon>
        <taxon>Theileria</taxon>
    </lineage>
</organism>
<dbReference type="EMBL" id="UIVT01000002">
    <property type="protein sequence ID" value="SVP90931.1"/>
    <property type="molecule type" value="Genomic_DNA"/>
</dbReference>
<accession>A0A3B0N435</accession>
<dbReference type="EMBL" id="UIVS01000002">
    <property type="protein sequence ID" value="SVP91539.1"/>
    <property type="molecule type" value="Genomic_DNA"/>
</dbReference>
<name>A0A3B0N435_THEAN</name>
<protein>
    <submittedName>
        <fullName evidence="3">CDK-activating kinase assembly factor, putative</fullName>
    </submittedName>
</protein>
<evidence type="ECO:0000313" key="4">
    <source>
        <dbReference type="EMBL" id="SVP91539.1"/>
    </source>
</evidence>
<feature type="coiled-coil region" evidence="1">
    <location>
        <begin position="79"/>
        <end position="128"/>
    </location>
</feature>
<dbReference type="AlphaFoldDB" id="A0A3B0N435"/>